<evidence type="ECO:0000313" key="3">
    <source>
        <dbReference type="EMBL" id="MPQ45302.1"/>
    </source>
</evidence>
<organism evidence="3 4">
    <name type="scientific">Clostridium tarantellae</name>
    <dbReference type="NCBI Taxonomy" id="39493"/>
    <lineage>
        <taxon>Bacteria</taxon>
        <taxon>Bacillati</taxon>
        <taxon>Bacillota</taxon>
        <taxon>Clostridia</taxon>
        <taxon>Eubacteriales</taxon>
        <taxon>Clostridiaceae</taxon>
        <taxon>Clostridium</taxon>
    </lineage>
</organism>
<feature type="transmembrane region" description="Helical" evidence="1">
    <location>
        <begin position="129"/>
        <end position="148"/>
    </location>
</feature>
<comment type="caution">
    <text evidence="3">The sequence shown here is derived from an EMBL/GenBank/DDBJ whole genome shotgun (WGS) entry which is preliminary data.</text>
</comment>
<evidence type="ECO:0000259" key="2">
    <source>
        <dbReference type="Pfam" id="PF07853"/>
    </source>
</evidence>
<dbReference type="RefSeq" id="WP_152892450.1">
    <property type="nucleotide sequence ID" value="NZ_WHJC01000575.1"/>
</dbReference>
<evidence type="ECO:0000256" key="1">
    <source>
        <dbReference type="SAM" id="Phobius"/>
    </source>
</evidence>
<keyword evidence="4" id="KW-1185">Reference proteome</keyword>
<dbReference type="AlphaFoldDB" id="A0A6I1MT43"/>
<sequence length="154" mass="18213">MKIKREKFDIILNVLCLIILISISLFLIVIWSKIPDKVPMHHDFAGNIDRWGSKLEIIILPISAWIMYIFFAIIEKFPQVWNTGVKVTEENKERVYAIILHLISTIKFILVCVFMYFTVQTALAFELSVLFLPIFFIVIFGNLLYWIWKLFKVK</sequence>
<keyword evidence="1" id="KW-0812">Transmembrane</keyword>
<feature type="transmembrane region" description="Helical" evidence="1">
    <location>
        <begin position="12"/>
        <end position="31"/>
    </location>
</feature>
<accession>A0A6I1MT43</accession>
<dbReference type="Proteomes" id="UP000430345">
    <property type="component" value="Unassembled WGS sequence"/>
</dbReference>
<feature type="transmembrane region" description="Helical" evidence="1">
    <location>
        <begin position="51"/>
        <end position="74"/>
    </location>
</feature>
<dbReference type="OrthoDB" id="9808690at2"/>
<reference evidence="3 4" key="1">
    <citation type="submission" date="2019-10" db="EMBL/GenBank/DDBJ databases">
        <title>The Genome Sequence of Clostridium tarantellae Isolated from Fish Brain.</title>
        <authorList>
            <person name="Bano L."/>
            <person name="Kiel M."/>
            <person name="Sales G."/>
            <person name="Doxey A.C."/>
            <person name="Mansfield M.J."/>
            <person name="Schiavone M."/>
            <person name="Rossetto O."/>
            <person name="Pirazzini M."/>
            <person name="Dobrindt U."/>
            <person name="Montecucco C."/>
        </authorList>
    </citation>
    <scope>NUCLEOTIDE SEQUENCE [LARGE SCALE GENOMIC DNA]</scope>
    <source>
        <strain evidence="3 4">DSM 3997</strain>
    </source>
</reference>
<keyword evidence="1" id="KW-0472">Membrane</keyword>
<name>A0A6I1MT43_9CLOT</name>
<evidence type="ECO:0000313" key="4">
    <source>
        <dbReference type="Proteomes" id="UP000430345"/>
    </source>
</evidence>
<keyword evidence="1" id="KW-1133">Transmembrane helix</keyword>
<dbReference type="InterPro" id="IPR012867">
    <property type="entry name" value="DUF1648"/>
</dbReference>
<protein>
    <submittedName>
        <fullName evidence="3">DUF1648 domain-containing protein</fullName>
    </submittedName>
</protein>
<dbReference type="EMBL" id="WHJC01000575">
    <property type="protein sequence ID" value="MPQ45302.1"/>
    <property type="molecule type" value="Genomic_DNA"/>
</dbReference>
<feature type="domain" description="DUF1648" evidence="2">
    <location>
        <begin position="17"/>
        <end position="62"/>
    </location>
</feature>
<proteinExistence type="predicted"/>
<feature type="transmembrane region" description="Helical" evidence="1">
    <location>
        <begin position="95"/>
        <end position="117"/>
    </location>
</feature>
<dbReference type="Pfam" id="PF07853">
    <property type="entry name" value="DUF1648"/>
    <property type="match status" value="1"/>
</dbReference>
<gene>
    <name evidence="3" type="ORF">GBZ86_16420</name>
</gene>